<comment type="similarity">
    <text evidence="1">Belongs to the peptidase M56 family.</text>
</comment>
<dbReference type="InterPro" id="IPR052173">
    <property type="entry name" value="Beta-lactam_resp_regulator"/>
</dbReference>
<dbReference type="EMBL" id="PYLO01000003">
    <property type="protein sequence ID" value="PST36786.1"/>
    <property type="molecule type" value="Genomic_DNA"/>
</dbReference>
<feature type="transmembrane region" description="Helical" evidence="2">
    <location>
        <begin position="113"/>
        <end position="133"/>
    </location>
</feature>
<dbReference type="PANTHER" id="PTHR34978">
    <property type="entry name" value="POSSIBLE SENSOR-TRANSDUCER PROTEIN BLAR"/>
    <property type="match status" value="1"/>
</dbReference>
<dbReference type="AlphaFoldDB" id="A0A2T3FND6"/>
<evidence type="ECO:0000256" key="1">
    <source>
        <dbReference type="ARBA" id="ARBA00011075"/>
    </source>
</evidence>
<dbReference type="Gene3D" id="3.40.710.10">
    <property type="entry name" value="DD-peptidase/beta-lactamase superfamily"/>
    <property type="match status" value="1"/>
</dbReference>
<feature type="domain" description="Penicillin-binding protein transpeptidase" evidence="3">
    <location>
        <begin position="394"/>
        <end position="591"/>
    </location>
</feature>
<feature type="transmembrane region" description="Helical" evidence="2">
    <location>
        <begin position="224"/>
        <end position="246"/>
    </location>
</feature>
<keyword evidence="2" id="KW-0812">Transmembrane</keyword>
<keyword evidence="2" id="KW-0472">Membrane</keyword>
<evidence type="ECO:0000313" key="5">
    <source>
        <dbReference type="EMBL" id="PST36786.1"/>
    </source>
</evidence>
<dbReference type="Pfam" id="PF00905">
    <property type="entry name" value="Transpeptidase"/>
    <property type="match status" value="1"/>
</dbReference>
<dbReference type="PANTHER" id="PTHR34978:SF3">
    <property type="entry name" value="SLR0241 PROTEIN"/>
    <property type="match status" value="1"/>
</dbReference>
<dbReference type="InterPro" id="IPR001460">
    <property type="entry name" value="PCN-bd_Tpept"/>
</dbReference>
<dbReference type="InterPro" id="IPR008756">
    <property type="entry name" value="Peptidase_M56"/>
</dbReference>
<sequence length="601" mass="67608">MADFMIRFLICNVFISGIIGILLIAKRIFKGNLSSRMQYNLWFLLLGLLVVPFIPFRLIGFPQILSWLSSLKSSPTSGTRTAIGEAVGINPAGNADWMNDFALSVNSETPSSIGYILFGIWLVGILAMIILVIKSSIRLQNLKKSALPLQNPEVRKLYHRCMKEMGINRNLHVYSTAFLKSPIIVGLLKPCIYLPIHLISDYNESDMRYMLLHELQHYKHKDAIANYLMNFAGVIYWFNPLVWYALKEMRNDREVACDTSVLKMLEEDDYADYGNTLINFAEKISLTPFPFAAGLGGNMKQMKRRIINIASYEKPTFIKRVKGMTAFMLTAVLLLGFAPFISTYAADGSHYQWDSSSENISYVDLSTYFGEYEGSFVLYDLENDAWSIHDMEHATLRVAPNSTYKIYDALFGLEEGVITPENSFIAWNGETYPFEAWNADQTLQSAMNSSVNWYFQAVDEQLGTSDVYSYVQEIGYGNENMSGDFSSYWMESSLEISPIEQVELLTKLQNNSFGFAPENINAVKDAICLSASDAGTFYGKTGTGRVNGQDVNGWFIGYIETADNTYFFATNISADSDATGGNATEITMSILSDMNIWVSQK</sequence>
<keyword evidence="2" id="KW-1133">Transmembrane helix</keyword>
<comment type="caution">
    <text evidence="5">The sequence shown here is derived from an EMBL/GenBank/DDBJ whole genome shotgun (WGS) entry which is preliminary data.</text>
</comment>
<feature type="transmembrane region" description="Helical" evidence="2">
    <location>
        <begin position="41"/>
        <end position="65"/>
    </location>
</feature>
<evidence type="ECO:0000313" key="6">
    <source>
        <dbReference type="Proteomes" id="UP000241048"/>
    </source>
</evidence>
<dbReference type="RefSeq" id="WP_002596371.1">
    <property type="nucleotide sequence ID" value="NZ_PYLO01000003.1"/>
</dbReference>
<feature type="domain" description="Peptidase M56" evidence="4">
    <location>
        <begin position="15"/>
        <end position="309"/>
    </location>
</feature>
<keyword evidence="6" id="KW-1185">Reference proteome</keyword>
<dbReference type="Proteomes" id="UP000241048">
    <property type="component" value="Unassembled WGS sequence"/>
</dbReference>
<evidence type="ECO:0000256" key="2">
    <source>
        <dbReference type="SAM" id="Phobius"/>
    </source>
</evidence>
<evidence type="ECO:0000259" key="3">
    <source>
        <dbReference type="Pfam" id="PF00905"/>
    </source>
</evidence>
<dbReference type="GO" id="GO:0008658">
    <property type="term" value="F:penicillin binding"/>
    <property type="evidence" value="ECO:0007669"/>
    <property type="project" value="InterPro"/>
</dbReference>
<proteinExistence type="inferred from homology"/>
<evidence type="ECO:0000259" key="4">
    <source>
        <dbReference type="Pfam" id="PF05569"/>
    </source>
</evidence>
<name>A0A2T3FND6_9CLOT</name>
<accession>A0A2T3FND6</accession>
<dbReference type="SUPFAM" id="SSF56601">
    <property type="entry name" value="beta-lactamase/transpeptidase-like"/>
    <property type="match status" value="1"/>
</dbReference>
<dbReference type="NCBIfam" id="NF000326">
    <property type="entry name" value="blaR1_generic"/>
    <property type="match status" value="1"/>
</dbReference>
<dbReference type="Pfam" id="PF05569">
    <property type="entry name" value="Peptidase_M56"/>
    <property type="match status" value="1"/>
</dbReference>
<dbReference type="CDD" id="cd07341">
    <property type="entry name" value="M56_BlaR1_MecR1_like"/>
    <property type="match status" value="1"/>
</dbReference>
<feature type="transmembrane region" description="Helical" evidence="2">
    <location>
        <begin position="326"/>
        <end position="346"/>
    </location>
</feature>
<protein>
    <submittedName>
        <fullName evidence="5">BlaR1 family beta-lactam sensor/signal transducer</fullName>
    </submittedName>
</protein>
<gene>
    <name evidence="5" type="ORF">C7U56_09465</name>
</gene>
<feature type="transmembrane region" description="Helical" evidence="2">
    <location>
        <begin position="6"/>
        <end position="29"/>
    </location>
</feature>
<feature type="transmembrane region" description="Helical" evidence="2">
    <location>
        <begin position="171"/>
        <end position="196"/>
    </location>
</feature>
<organism evidence="5 6">
    <name type="scientific">Clostridium fessum</name>
    <dbReference type="NCBI Taxonomy" id="2126740"/>
    <lineage>
        <taxon>Bacteria</taxon>
        <taxon>Bacillati</taxon>
        <taxon>Bacillota</taxon>
        <taxon>Clostridia</taxon>
        <taxon>Eubacteriales</taxon>
        <taxon>Clostridiaceae</taxon>
        <taxon>Clostridium</taxon>
    </lineage>
</organism>
<reference evidence="5 6" key="1">
    <citation type="submission" date="2018-03" db="EMBL/GenBank/DDBJ databases">
        <title>Lachnoclostridium SNUG30386 gen.nov., sp.nov., isolated from human faeces.</title>
        <authorList>
            <person name="Seo B."/>
            <person name="Jeon K."/>
            <person name="Ko G."/>
        </authorList>
    </citation>
    <scope>NUCLEOTIDE SEQUENCE [LARGE SCALE GENOMIC DNA]</scope>
    <source>
        <strain evidence="5 6">SNUG30386</strain>
    </source>
</reference>
<dbReference type="InterPro" id="IPR012338">
    <property type="entry name" value="Beta-lactam/transpept-like"/>
</dbReference>